<dbReference type="Pfam" id="PF00176">
    <property type="entry name" value="SNF2-rel_dom"/>
    <property type="match status" value="1"/>
</dbReference>
<dbReference type="PANTHER" id="PTHR45766:SF6">
    <property type="entry name" value="SWI_SNF-RELATED MATRIX-ASSOCIATED ACTIN-DEPENDENT REGULATOR OF CHROMATIN SUBFAMILY A-LIKE PROTEIN 1"/>
    <property type="match status" value="1"/>
</dbReference>
<feature type="domain" description="Helicase ATP-binding" evidence="4">
    <location>
        <begin position="241"/>
        <end position="425"/>
    </location>
</feature>
<evidence type="ECO:0008006" key="8">
    <source>
        <dbReference type="Google" id="ProtNLM"/>
    </source>
</evidence>
<dbReference type="SMART" id="SM00487">
    <property type="entry name" value="DEXDc"/>
    <property type="match status" value="1"/>
</dbReference>
<dbReference type="Pfam" id="PF18731">
    <property type="entry name" value="HEPN_Swt1"/>
    <property type="match status" value="1"/>
</dbReference>
<dbReference type="GO" id="GO:0005524">
    <property type="term" value="F:ATP binding"/>
    <property type="evidence" value="ECO:0007669"/>
    <property type="project" value="InterPro"/>
</dbReference>
<proteinExistence type="predicted"/>
<dbReference type="GO" id="GO:0004386">
    <property type="term" value="F:helicase activity"/>
    <property type="evidence" value="ECO:0007669"/>
    <property type="project" value="UniProtKB-KW"/>
</dbReference>
<dbReference type="SUPFAM" id="SSF52540">
    <property type="entry name" value="P-loop containing nucleoside triphosphate hydrolases"/>
    <property type="match status" value="2"/>
</dbReference>
<dbReference type="InterPro" id="IPR000330">
    <property type="entry name" value="SNF2_N"/>
</dbReference>
<dbReference type="GO" id="GO:0006281">
    <property type="term" value="P:DNA repair"/>
    <property type="evidence" value="ECO:0007669"/>
    <property type="project" value="TreeGrafter"/>
</dbReference>
<dbReference type="InterPro" id="IPR001650">
    <property type="entry name" value="Helicase_C-like"/>
</dbReference>
<sequence>MVQERGLQTLQQLDFAALLRVLDQSWYELSGANDLPREGRTWVRELQTVRNKWAHLSAEAMPDSELYRDADTLGRLMTAIGAAPAVLNKVDSVKSAALAAMTGRQKPPSGTGPQEPALEQRTDAEPASSAAVLPAKISMFKVGDVVALRSSPSTILPVIEVIPGGAEHRYRVFQNNARATYYESQLQAALASDEAPTVLSVPQLHAHLTALQILSPSTGNLFSLRSGRVQFVPYQYRPVLKLIRADRPRLLIADEVGVGKTIEAGLIIRELRARMDISSVLVICPKALVAEQKWFRELKRFDEHFTALNGPLLRHCVQETHLEEEWPEQYAKAILPFSLFDSDLILGNDGQGKKKNRGLLGLDPPPKFDLVIVDEAHHIRNSDTFLHQGVRFFCDNAQAVLLLTATPVQLGSNDLYTLLNVLRPDLVIDHASFEQMSEPNRHINEAVRHCRAAAADWQAEARRCLDAVAGTEWGRLFLRESPAFQSIYDRLHGDTLGNAERVALIHALEELYTFSGIINRTRRRDIGEFTTRKPETVTVPFTAGQARLHEGVLKVIAAILARCHGQQNVKFMMTTIRRQAASCLYGLAPFLSGILNSKLDRLELLEASDDDADADFSFLTHVRKEIEDLLDQANQLDPHDPKVEAFLKVLQEKNKLPNNKALVFSTFRHTLAYLDRHASAVGLRIGVIHGDVPDDDRSDLRRRFALAKDDTDAIDVLLSSEVGCEGLDFQFCDLLINYDLPWNPMRIEQRIGRIDRYGQQNETVAIVNFVTPGTVDSDIYQRCLLRIGVFEHAVGGNEEILGTVTQDIHDIAESFTLTPEERAQRLQQIADNGIRQIREEQELESKQADLFGLNVPNQSWRADIEAAETFWLSPSAIQGCVSAYLAARIGQDIEHVLGDKPLKTLRLAQDARAKLLDDYKRLPRSIEPIAREWEKWLKGSAPTLSVTFDQEAAAENSKTIHLSVVHPLVRQAARFLEIKDPKYFSFMAESVELPPGTYSFALYRWAKHGVRPDEVLVTVANSTELEEALLPLLRAAATTNSDPLPDAAACNALDVRHHEKWREAQANHIAENEQAVAHRVQSLTVSHRARCKAIEDQIARATNNKIRLMKESELARANADFNRRMEELEQATRSGDIRATPVVFGMVTLRKTA</sequence>
<dbReference type="GO" id="GO:0031297">
    <property type="term" value="P:replication fork processing"/>
    <property type="evidence" value="ECO:0007669"/>
    <property type="project" value="TreeGrafter"/>
</dbReference>
<dbReference type="PROSITE" id="PS51192">
    <property type="entry name" value="HELICASE_ATP_BIND_1"/>
    <property type="match status" value="1"/>
</dbReference>
<dbReference type="CDD" id="cd18793">
    <property type="entry name" value="SF2_C_SNF"/>
    <property type="match status" value="1"/>
</dbReference>
<protein>
    <recommendedName>
        <fullName evidence="8">Helicase</fullName>
    </recommendedName>
</protein>
<dbReference type="GO" id="GO:0016787">
    <property type="term" value="F:hydrolase activity"/>
    <property type="evidence" value="ECO:0007669"/>
    <property type="project" value="UniProtKB-KW"/>
</dbReference>
<dbReference type="AlphaFoldDB" id="A0A9W6GYY0"/>
<dbReference type="InterPro" id="IPR027417">
    <property type="entry name" value="P-loop_NTPase"/>
</dbReference>
<evidence type="ECO:0000256" key="1">
    <source>
        <dbReference type="ARBA" id="ARBA00022801"/>
    </source>
</evidence>
<dbReference type="InterPro" id="IPR038718">
    <property type="entry name" value="SNF2-like_sf"/>
</dbReference>
<dbReference type="SMART" id="SM00490">
    <property type="entry name" value="HELICc"/>
    <property type="match status" value="1"/>
</dbReference>
<dbReference type="InterPro" id="IPR014001">
    <property type="entry name" value="Helicase_ATP-bd"/>
</dbReference>
<evidence type="ECO:0000259" key="4">
    <source>
        <dbReference type="PROSITE" id="PS51192"/>
    </source>
</evidence>
<dbReference type="PANTHER" id="PTHR45766">
    <property type="entry name" value="DNA ANNEALING HELICASE AND ENDONUCLEASE ZRANB3 FAMILY MEMBER"/>
    <property type="match status" value="1"/>
</dbReference>
<keyword evidence="2" id="KW-0175">Coiled coil</keyword>
<dbReference type="Pfam" id="PF00271">
    <property type="entry name" value="Helicase_C"/>
    <property type="match status" value="1"/>
</dbReference>
<evidence type="ECO:0000259" key="5">
    <source>
        <dbReference type="PROSITE" id="PS51194"/>
    </source>
</evidence>
<keyword evidence="1" id="KW-0378">Hydrolase</keyword>
<evidence type="ECO:0000313" key="7">
    <source>
        <dbReference type="Proteomes" id="UP001144323"/>
    </source>
</evidence>
<dbReference type="Gene3D" id="3.40.50.10810">
    <property type="entry name" value="Tandem AAA-ATPase domain"/>
    <property type="match status" value="1"/>
</dbReference>
<organism evidence="6 7">
    <name type="scientific">Methylocystis echinoides</name>
    <dbReference type="NCBI Taxonomy" id="29468"/>
    <lineage>
        <taxon>Bacteria</taxon>
        <taxon>Pseudomonadati</taxon>
        <taxon>Pseudomonadota</taxon>
        <taxon>Alphaproteobacteria</taxon>
        <taxon>Hyphomicrobiales</taxon>
        <taxon>Methylocystaceae</taxon>
        <taxon>Methylocystis</taxon>
    </lineage>
</organism>
<dbReference type="InterPro" id="IPR049730">
    <property type="entry name" value="SNF2/RAD54-like_C"/>
</dbReference>
<name>A0A9W6GYY0_9HYPH</name>
<accession>A0A9W6GYY0</accession>
<feature type="region of interest" description="Disordered" evidence="3">
    <location>
        <begin position="101"/>
        <end position="126"/>
    </location>
</feature>
<gene>
    <name evidence="6" type="ORF">LMG27198_45300</name>
</gene>
<dbReference type="Gene3D" id="3.40.50.300">
    <property type="entry name" value="P-loop containing nucleotide triphosphate hydrolases"/>
    <property type="match status" value="1"/>
</dbReference>
<dbReference type="PROSITE" id="PS51194">
    <property type="entry name" value="HELICASE_CTER"/>
    <property type="match status" value="1"/>
</dbReference>
<feature type="coiled-coil region" evidence="2">
    <location>
        <begin position="1091"/>
        <end position="1131"/>
    </location>
</feature>
<dbReference type="InterPro" id="IPR041650">
    <property type="entry name" value="HEPN_Swt1"/>
</dbReference>
<reference evidence="6" key="1">
    <citation type="journal article" date="2023" name="Int. J. Syst. Evol. Microbiol.">
        <title>Methylocystis iwaonis sp. nov., a type II methane-oxidizing bacterium from surface soil of a rice paddy field in Japan, and emended description of the genus Methylocystis (ex Whittenbury et al. 1970) Bowman et al. 1993.</title>
        <authorList>
            <person name="Kaise H."/>
            <person name="Sawadogo J.B."/>
            <person name="Alam M.S."/>
            <person name="Ueno C."/>
            <person name="Dianou D."/>
            <person name="Shinjo R."/>
            <person name="Asakawa S."/>
        </authorList>
    </citation>
    <scope>NUCLEOTIDE SEQUENCE</scope>
    <source>
        <strain evidence="6">LMG27198</strain>
    </source>
</reference>
<evidence type="ECO:0000256" key="2">
    <source>
        <dbReference type="SAM" id="Coils"/>
    </source>
</evidence>
<dbReference type="EMBL" id="BSEC01000004">
    <property type="protein sequence ID" value="GLI95538.1"/>
    <property type="molecule type" value="Genomic_DNA"/>
</dbReference>
<dbReference type="Proteomes" id="UP001144323">
    <property type="component" value="Unassembled WGS sequence"/>
</dbReference>
<feature type="domain" description="Helicase C-terminal" evidence="5">
    <location>
        <begin position="642"/>
        <end position="809"/>
    </location>
</feature>
<keyword evidence="7" id="KW-1185">Reference proteome</keyword>
<comment type="caution">
    <text evidence="6">The sequence shown here is derived from an EMBL/GenBank/DDBJ whole genome shotgun (WGS) entry which is preliminary data.</text>
</comment>
<evidence type="ECO:0000256" key="3">
    <source>
        <dbReference type="SAM" id="MobiDB-lite"/>
    </source>
</evidence>
<evidence type="ECO:0000313" key="6">
    <source>
        <dbReference type="EMBL" id="GLI95538.1"/>
    </source>
</evidence>